<organism evidence="2 3">
    <name type="scientific">Desulfocurvibacter africanus PCS</name>
    <dbReference type="NCBI Taxonomy" id="1262666"/>
    <lineage>
        <taxon>Bacteria</taxon>
        <taxon>Pseudomonadati</taxon>
        <taxon>Thermodesulfobacteriota</taxon>
        <taxon>Desulfovibrionia</taxon>
        <taxon>Desulfovibrionales</taxon>
        <taxon>Desulfovibrionaceae</taxon>
        <taxon>Desulfocurvibacter</taxon>
    </lineage>
</organism>
<dbReference type="EMBL" id="AOSV01000003">
    <property type="protein sequence ID" value="EMG38775.1"/>
    <property type="molecule type" value="Genomic_DNA"/>
</dbReference>
<evidence type="ECO:0000313" key="2">
    <source>
        <dbReference type="EMBL" id="EMG38775.1"/>
    </source>
</evidence>
<protein>
    <submittedName>
        <fullName evidence="2">Uncharacterized protein</fullName>
    </submittedName>
</protein>
<keyword evidence="1" id="KW-0732">Signal</keyword>
<sequence>MARKLVLVALALLASVLAAQAAGVHPKGPQPQGFTPFGWGQSIPSGRDVEVVESDGRTLFLRLPNRQIRIGEADIMDALYGFRDSKFYAAVLTFRGFTQYRRLRFALETMHGSADDEDNYVKRYIWRWEDVQVRLTWDMGTGYGNAVYIFLPLAEGSERDG</sequence>
<evidence type="ECO:0000256" key="1">
    <source>
        <dbReference type="SAM" id="SignalP"/>
    </source>
</evidence>
<gene>
    <name evidence="2" type="ORF">PCS_00406</name>
</gene>
<accession>M5PXS1</accession>
<dbReference type="RefSeq" id="WP_005983540.1">
    <property type="nucleotide sequence ID" value="NZ_AOSV01000003.1"/>
</dbReference>
<feature type="chain" id="PRO_5004069492" evidence="1">
    <location>
        <begin position="22"/>
        <end position="161"/>
    </location>
</feature>
<evidence type="ECO:0000313" key="3">
    <source>
        <dbReference type="Proteomes" id="UP000011922"/>
    </source>
</evidence>
<reference evidence="2 3" key="1">
    <citation type="journal article" date="2013" name="Genome Announc.">
        <title>Draft Genome Sequence for Desulfovibrio africanus Strain PCS.</title>
        <authorList>
            <person name="Brown S.D."/>
            <person name="Utturkar S.M."/>
            <person name="Arkin A.P."/>
            <person name="Deutschbauer A.M."/>
            <person name="Elias D.A."/>
            <person name="Hazen T.C."/>
            <person name="Chakraborty R."/>
        </authorList>
    </citation>
    <scope>NUCLEOTIDE SEQUENCE [LARGE SCALE GENOMIC DNA]</scope>
    <source>
        <strain evidence="2 3">PCS</strain>
    </source>
</reference>
<dbReference type="PATRIC" id="fig|1262666.3.peg.408"/>
<dbReference type="Proteomes" id="UP000011922">
    <property type="component" value="Unassembled WGS sequence"/>
</dbReference>
<name>M5PXS1_DESAF</name>
<feature type="signal peptide" evidence="1">
    <location>
        <begin position="1"/>
        <end position="21"/>
    </location>
</feature>
<dbReference type="AlphaFoldDB" id="M5PXS1"/>
<comment type="caution">
    <text evidence="2">The sequence shown here is derived from an EMBL/GenBank/DDBJ whole genome shotgun (WGS) entry which is preliminary data.</text>
</comment>
<proteinExistence type="predicted"/>